<reference evidence="4" key="1">
    <citation type="submission" date="2016-11" db="UniProtKB">
        <authorList>
            <consortium name="WormBaseParasite"/>
        </authorList>
    </citation>
    <scope>IDENTIFICATION</scope>
</reference>
<dbReference type="Pfam" id="PF03178">
    <property type="entry name" value="CPSF_A"/>
    <property type="match status" value="1"/>
</dbReference>
<dbReference type="InterPro" id="IPR015943">
    <property type="entry name" value="WD40/YVTN_repeat-like_dom_sf"/>
</dbReference>
<organism evidence="3 4">
    <name type="scientific">Heterorhabditis bacteriophora</name>
    <name type="common">Entomopathogenic nematode worm</name>
    <dbReference type="NCBI Taxonomy" id="37862"/>
    <lineage>
        <taxon>Eukaryota</taxon>
        <taxon>Metazoa</taxon>
        <taxon>Ecdysozoa</taxon>
        <taxon>Nematoda</taxon>
        <taxon>Chromadorea</taxon>
        <taxon>Rhabditida</taxon>
        <taxon>Rhabditina</taxon>
        <taxon>Rhabditomorpha</taxon>
        <taxon>Strongyloidea</taxon>
        <taxon>Heterorhabditidae</taxon>
        <taxon>Heterorhabditis</taxon>
    </lineage>
</organism>
<dbReference type="InterPro" id="IPR004871">
    <property type="entry name" value="RSE1/DDB1/CPSF1_C"/>
</dbReference>
<evidence type="ECO:0000259" key="2">
    <source>
        <dbReference type="Pfam" id="PF03178"/>
    </source>
</evidence>
<evidence type="ECO:0000256" key="1">
    <source>
        <dbReference type="SAM" id="MobiDB-lite"/>
    </source>
</evidence>
<dbReference type="Proteomes" id="UP000095283">
    <property type="component" value="Unplaced"/>
</dbReference>
<feature type="region of interest" description="Disordered" evidence="1">
    <location>
        <begin position="172"/>
        <end position="191"/>
    </location>
</feature>
<feature type="domain" description="RSE1/DDB1/CPSF1 C-terminal" evidence="2">
    <location>
        <begin position="1"/>
        <end position="205"/>
    </location>
</feature>
<accession>A0A1I7WNC7</accession>
<dbReference type="WBParaSite" id="Hba_06587">
    <property type="protein sequence ID" value="Hba_06587"/>
    <property type="gene ID" value="Hba_06587"/>
</dbReference>
<dbReference type="InterPro" id="IPR050358">
    <property type="entry name" value="RSE1/DDB1/CFT1"/>
</dbReference>
<dbReference type="PANTHER" id="PTHR10644">
    <property type="entry name" value="DNA REPAIR/RNA PROCESSING CPSF FAMILY"/>
    <property type="match status" value="1"/>
</dbReference>
<sequence length="260" mass="29584">MHYYVHSLVSMRNLALACDMQSSMSLVRFQEQFKALSVASRDDRLAMEPPMTSQFLVDNTHIGFLMSDESNNVCLFNYMPETKESVGGEKLTLRAILNVGTNVNAWLRVKGHTSLCGLSSRDAKLASQQQSSLWASLDGSFGFVRPINEKSFRRLHFLQQFMATAVQQAAGLNPKGSRSAKPPRPTVNAANHKNMVDGDVVEQFMHLSTAEKQDLARRLGASRYYLIFSNFQFLNNIANYYYRYHIMDDLVQIRRLATYY</sequence>
<proteinExistence type="predicted"/>
<protein>
    <submittedName>
        <fullName evidence="4">CPSF_A domain-containing protein</fullName>
    </submittedName>
</protein>
<dbReference type="Gene3D" id="1.10.150.910">
    <property type="match status" value="1"/>
</dbReference>
<dbReference type="GO" id="GO:0003676">
    <property type="term" value="F:nucleic acid binding"/>
    <property type="evidence" value="ECO:0007669"/>
    <property type="project" value="InterPro"/>
</dbReference>
<dbReference type="Gene3D" id="2.130.10.10">
    <property type="entry name" value="YVTN repeat-like/Quinoprotein amine dehydrogenase"/>
    <property type="match status" value="1"/>
</dbReference>
<keyword evidence="3" id="KW-1185">Reference proteome</keyword>
<dbReference type="GO" id="GO:0005634">
    <property type="term" value="C:nucleus"/>
    <property type="evidence" value="ECO:0007669"/>
    <property type="project" value="InterPro"/>
</dbReference>
<evidence type="ECO:0000313" key="4">
    <source>
        <dbReference type="WBParaSite" id="Hba_06587"/>
    </source>
</evidence>
<evidence type="ECO:0000313" key="3">
    <source>
        <dbReference type="Proteomes" id="UP000095283"/>
    </source>
</evidence>
<dbReference type="AlphaFoldDB" id="A0A1I7WNC7"/>
<name>A0A1I7WNC7_HETBA</name>